<evidence type="ECO:0000313" key="2">
    <source>
        <dbReference type="Proteomes" id="UP000706926"/>
    </source>
</evidence>
<protein>
    <submittedName>
        <fullName evidence="1">Uncharacterized protein</fullName>
    </submittedName>
</protein>
<keyword evidence="2" id="KW-1185">Reference proteome</keyword>
<proteinExistence type="predicted"/>
<accession>A0ABS4FFN7</accession>
<evidence type="ECO:0000313" key="1">
    <source>
        <dbReference type="EMBL" id="MBP1895054.1"/>
    </source>
</evidence>
<comment type="caution">
    <text evidence="1">The sequence shown here is derived from an EMBL/GenBank/DDBJ whole genome shotgun (WGS) entry which is preliminary data.</text>
</comment>
<dbReference type="Proteomes" id="UP000706926">
    <property type="component" value="Unassembled WGS sequence"/>
</dbReference>
<gene>
    <name evidence="1" type="ORF">J2Z18_004163</name>
</gene>
<reference evidence="1 2" key="1">
    <citation type="submission" date="2021-03" db="EMBL/GenBank/DDBJ databases">
        <title>Genomic Encyclopedia of Type Strains, Phase IV (KMG-IV): sequencing the most valuable type-strain genomes for metagenomic binning, comparative biology and taxonomic classification.</title>
        <authorList>
            <person name="Goeker M."/>
        </authorList>
    </citation>
    <scope>NUCLEOTIDE SEQUENCE [LARGE SCALE GENOMIC DNA]</scope>
    <source>
        <strain evidence="1 2">DSM 15596</strain>
    </source>
</reference>
<name>A0ABS4FFN7_9BACL</name>
<sequence>MWEILEHLRNCIELKEILPQVKTWGRIFCAKATSQCERINA</sequence>
<organism evidence="1 2">
    <name type="scientific">Paenibacillus lactis</name>
    <dbReference type="NCBI Taxonomy" id="228574"/>
    <lineage>
        <taxon>Bacteria</taxon>
        <taxon>Bacillati</taxon>
        <taxon>Bacillota</taxon>
        <taxon>Bacilli</taxon>
        <taxon>Bacillales</taxon>
        <taxon>Paenibacillaceae</taxon>
        <taxon>Paenibacillus</taxon>
    </lineage>
</organism>
<dbReference type="EMBL" id="JAGGKI010000012">
    <property type="protein sequence ID" value="MBP1895054.1"/>
    <property type="molecule type" value="Genomic_DNA"/>
</dbReference>